<organism evidence="2 3">
    <name type="scientific">Oedothorax gibbosus</name>
    <dbReference type="NCBI Taxonomy" id="931172"/>
    <lineage>
        <taxon>Eukaryota</taxon>
        <taxon>Metazoa</taxon>
        <taxon>Ecdysozoa</taxon>
        <taxon>Arthropoda</taxon>
        <taxon>Chelicerata</taxon>
        <taxon>Arachnida</taxon>
        <taxon>Araneae</taxon>
        <taxon>Araneomorphae</taxon>
        <taxon>Entelegynae</taxon>
        <taxon>Araneoidea</taxon>
        <taxon>Linyphiidae</taxon>
        <taxon>Erigoninae</taxon>
        <taxon>Oedothorax</taxon>
    </lineage>
</organism>
<feature type="compositionally biased region" description="Polar residues" evidence="1">
    <location>
        <begin position="540"/>
        <end position="550"/>
    </location>
</feature>
<dbReference type="EMBL" id="JAFNEN010000062">
    <property type="protein sequence ID" value="KAG8196957.1"/>
    <property type="molecule type" value="Genomic_DNA"/>
</dbReference>
<feature type="compositionally biased region" description="Basic and acidic residues" evidence="1">
    <location>
        <begin position="468"/>
        <end position="484"/>
    </location>
</feature>
<feature type="compositionally biased region" description="Basic and acidic residues" evidence="1">
    <location>
        <begin position="434"/>
        <end position="451"/>
    </location>
</feature>
<dbReference type="Proteomes" id="UP000827092">
    <property type="component" value="Unassembled WGS sequence"/>
</dbReference>
<reference evidence="2 3" key="1">
    <citation type="journal article" date="2022" name="Nat. Ecol. Evol.">
        <title>A masculinizing supergene underlies an exaggerated male reproductive morph in a spider.</title>
        <authorList>
            <person name="Hendrickx F."/>
            <person name="De Corte Z."/>
            <person name="Sonet G."/>
            <person name="Van Belleghem S.M."/>
            <person name="Kostlbacher S."/>
            <person name="Vangestel C."/>
        </authorList>
    </citation>
    <scope>NUCLEOTIDE SEQUENCE [LARGE SCALE GENOMIC DNA]</scope>
    <source>
        <strain evidence="2">W744_W776</strain>
    </source>
</reference>
<gene>
    <name evidence="2" type="ORF">JTE90_009016</name>
</gene>
<feature type="region of interest" description="Disordered" evidence="1">
    <location>
        <begin position="209"/>
        <end position="239"/>
    </location>
</feature>
<evidence type="ECO:0000313" key="3">
    <source>
        <dbReference type="Proteomes" id="UP000827092"/>
    </source>
</evidence>
<keyword evidence="3" id="KW-1185">Reference proteome</keyword>
<feature type="region of interest" description="Disordered" evidence="1">
    <location>
        <begin position="297"/>
        <end position="634"/>
    </location>
</feature>
<feature type="compositionally biased region" description="Basic and acidic residues" evidence="1">
    <location>
        <begin position="350"/>
        <end position="366"/>
    </location>
</feature>
<feature type="compositionally biased region" description="Low complexity" evidence="1">
    <location>
        <begin position="414"/>
        <end position="433"/>
    </location>
</feature>
<proteinExistence type="predicted"/>
<protein>
    <submittedName>
        <fullName evidence="2">Uncharacterized protein</fullName>
    </submittedName>
</protein>
<sequence>MSFDFEQRQQARIRRYQKHTVASTFRECGFFEFRLKNYLWSWNILESQSYSNFGAEDFYNTDLVKKSEGLFFRLTKVGTMTFEQRQQARIRRYQEAHRGLNFLRVWLPPTTDRRVNVIGLNGRVFRGQIPAVPLDRLPTGVEVVGEQELYEEIRDMKFPEVPEQEPLGPGRRIGGAHTKSNKQLSFAPAIVNDTEENQKTRVSLLGADGHVYRGTGKPESVIEPDRKLQGSRKSRSAKEIREAVVPTVVSLYINGRPLYDDERTDRIEETSVTLIEMPVPHLERMVEVARQKEIRAQIEKHRLPREDSEEDTSDDSSAHSDEEQASNIKDSKEETTGSSKNSVEQGPDLQDSKEVSSDDSSAHSDEEQASNMQDSKEETSGSSENSVEQGPDLQDSKEVSSDLSQSSEEEESVSQESGYESGSESSEELATSSDSKESSDQDSKDILDSEKVSASQKAKDVMGSQDSGGHESDQENVSKDHNNELEVQVGSKDSTDAQDSEQNSSSQNPENVTNIHESDQENDSYNSHDESEDNHDAHNSDLTSSQNPDNVTDVHESDQENASHDSHKESPDFKDSKNTTDVRDLNVTSGQNQGTVPGSKDTGFQKSDQEYASHKDIKQSPDSHNSKDIPNSED</sequence>
<dbReference type="AlphaFoldDB" id="A0AAV6VK39"/>
<feature type="compositionally biased region" description="Basic and acidic residues" evidence="1">
    <location>
        <begin position="607"/>
        <end position="627"/>
    </location>
</feature>
<feature type="compositionally biased region" description="Basic and acidic residues" evidence="1">
    <location>
        <begin position="552"/>
        <end position="584"/>
    </location>
</feature>
<feature type="compositionally biased region" description="Polar residues" evidence="1">
    <location>
        <begin position="586"/>
        <end position="606"/>
    </location>
</feature>
<comment type="caution">
    <text evidence="2">The sequence shown here is derived from an EMBL/GenBank/DDBJ whole genome shotgun (WGS) entry which is preliminary data.</text>
</comment>
<evidence type="ECO:0000313" key="2">
    <source>
        <dbReference type="EMBL" id="KAG8196957.1"/>
    </source>
</evidence>
<feature type="compositionally biased region" description="Basic and acidic residues" evidence="1">
    <location>
        <begin position="297"/>
        <end position="306"/>
    </location>
</feature>
<feature type="compositionally biased region" description="Basic and acidic residues" evidence="1">
    <location>
        <begin position="526"/>
        <end position="539"/>
    </location>
</feature>
<feature type="compositionally biased region" description="Low complexity" evidence="1">
    <location>
        <begin position="500"/>
        <end position="511"/>
    </location>
</feature>
<accession>A0AAV6VK39</accession>
<name>A0AAV6VK39_9ARAC</name>
<evidence type="ECO:0000256" key="1">
    <source>
        <dbReference type="SAM" id="MobiDB-lite"/>
    </source>
</evidence>